<protein>
    <submittedName>
        <fullName evidence="1">TIGR02453 family protein</fullName>
    </submittedName>
</protein>
<dbReference type="EMBL" id="JAGQFT010000014">
    <property type="protein sequence ID" value="MBR0561573.1"/>
    <property type="molecule type" value="Genomic_DNA"/>
</dbReference>
<evidence type="ECO:0000313" key="3">
    <source>
        <dbReference type="Proteomes" id="UP000675747"/>
    </source>
</evidence>
<reference evidence="1" key="2">
    <citation type="submission" date="2021-04" db="EMBL/GenBank/DDBJ databases">
        <authorList>
            <person name="Karlyshev A.V."/>
        </authorList>
    </citation>
    <scope>NUCLEOTIDE SEQUENCE</scope>
    <source>
        <strain evidence="1">LMG 29479</strain>
    </source>
</reference>
<dbReference type="Proteomes" id="UP000675747">
    <property type="component" value="Unassembled WGS sequence"/>
</dbReference>
<dbReference type="EMBL" id="JAGQFT020000001">
    <property type="protein sequence ID" value="MBS7455799.1"/>
    <property type="molecule type" value="Genomic_DNA"/>
</dbReference>
<dbReference type="Pfam" id="PF09365">
    <property type="entry name" value="DUF2461"/>
    <property type="match status" value="1"/>
</dbReference>
<name>A0A8J7VTK2_9GAMM</name>
<dbReference type="PIRSF" id="PIRSF028451">
    <property type="entry name" value="UCP028451"/>
    <property type="match status" value="1"/>
</dbReference>
<keyword evidence="3" id="KW-1185">Reference proteome</keyword>
<evidence type="ECO:0000313" key="1">
    <source>
        <dbReference type="EMBL" id="MBR0561573.1"/>
    </source>
</evidence>
<dbReference type="PANTHER" id="PTHR36452:SF1">
    <property type="entry name" value="DUF2461 DOMAIN-CONTAINING PROTEIN"/>
    <property type="match status" value="1"/>
</dbReference>
<evidence type="ECO:0000313" key="2">
    <source>
        <dbReference type="EMBL" id="MBS7455799.1"/>
    </source>
</evidence>
<comment type="caution">
    <text evidence="1">The sequence shown here is derived from an EMBL/GenBank/DDBJ whole genome shotgun (WGS) entry which is preliminary data.</text>
</comment>
<sequence>MTTYFTDKTFRFLRGLARNNDRTWFQAHKADYERHLREPMLQLITDLQPGLAAISPHFRADPRRVGGSLFRIQRDTRFANDKSPYKTWAAARLFHERAREVHAPGFYFHVDAGGGYAGGGLWQPDAPTLRRLRDFLLENPTAWTEATAGIGREAAWGGETLKRPPRGFPPEHPLIEDLKRKDFVASRRFDATVVLGEDLREEILAGVRATAPLVDYLCAALDLPF</sequence>
<accession>A0A8J7VTK2</accession>
<dbReference type="PANTHER" id="PTHR36452">
    <property type="entry name" value="CHROMOSOME 12, WHOLE GENOME SHOTGUN SEQUENCE"/>
    <property type="match status" value="1"/>
</dbReference>
<organism evidence="1">
    <name type="scientific">Coralloluteibacterium stylophorae</name>
    <dbReference type="NCBI Taxonomy" id="1776034"/>
    <lineage>
        <taxon>Bacteria</taxon>
        <taxon>Pseudomonadati</taxon>
        <taxon>Pseudomonadota</taxon>
        <taxon>Gammaproteobacteria</taxon>
        <taxon>Lysobacterales</taxon>
        <taxon>Lysobacteraceae</taxon>
        <taxon>Coralloluteibacterium</taxon>
    </lineage>
</organism>
<dbReference type="InterPro" id="IPR012808">
    <property type="entry name" value="CHP02453"/>
</dbReference>
<dbReference type="AlphaFoldDB" id="A0A8J7VTK2"/>
<dbReference type="InterPro" id="IPR015996">
    <property type="entry name" value="UCP028451"/>
</dbReference>
<reference evidence="2 3" key="1">
    <citation type="journal article" date="2021" name="Microbiol. Resour. Announc.">
        <title>Draft Genome Sequence of Coralloluteibacterium stylophorae LMG 29479T.</title>
        <authorList>
            <person name="Karlyshev A.V."/>
            <person name="Kudryashova E.B."/>
            <person name="Ariskina E.V."/>
            <person name="Conroy A.P."/>
            <person name="Abidueva E.Y."/>
        </authorList>
    </citation>
    <scope>NUCLEOTIDE SEQUENCE [LARGE SCALE GENOMIC DNA]</scope>
    <source>
        <strain evidence="2 3">LMG 29479</strain>
    </source>
</reference>
<proteinExistence type="predicted"/>
<dbReference type="RefSeq" id="WP_211925542.1">
    <property type="nucleotide sequence ID" value="NZ_JAGQFT020000001.1"/>
</dbReference>
<dbReference type="NCBIfam" id="TIGR02453">
    <property type="entry name" value="TIGR02453 family protein"/>
    <property type="match status" value="1"/>
</dbReference>
<gene>
    <name evidence="2" type="ORF">KB893_001445</name>
    <name evidence="1" type="ORF">KB893_03400</name>
</gene>